<keyword evidence="18" id="KW-1185">Reference proteome</keyword>
<dbReference type="Gene3D" id="2.60.120.200">
    <property type="match status" value="1"/>
</dbReference>
<dbReference type="PROSITE" id="PS50041">
    <property type="entry name" value="C_TYPE_LECTIN_2"/>
    <property type="match status" value="1"/>
</dbReference>
<evidence type="ECO:0000256" key="10">
    <source>
        <dbReference type="ARBA" id="ARBA00023157"/>
    </source>
</evidence>
<evidence type="ECO:0000256" key="2">
    <source>
        <dbReference type="ARBA" id="ARBA00004236"/>
    </source>
</evidence>
<feature type="signal peptide" evidence="14">
    <location>
        <begin position="1"/>
        <end position="24"/>
    </location>
</feature>
<dbReference type="InterPro" id="IPR001304">
    <property type="entry name" value="C-type_lectin-like"/>
</dbReference>
<evidence type="ECO:0000256" key="11">
    <source>
        <dbReference type="ARBA" id="ARBA00023303"/>
    </source>
</evidence>
<dbReference type="Gene3D" id="2.70.170.10">
    <property type="entry name" value="Neurotransmitter-gated ion-channel ligand-binding domain"/>
    <property type="match status" value="1"/>
</dbReference>
<dbReference type="SMART" id="SM00192">
    <property type="entry name" value="LDLa"/>
    <property type="match status" value="1"/>
</dbReference>
<dbReference type="PRINTS" id="PR00253">
    <property type="entry name" value="GABAARECEPTR"/>
</dbReference>
<feature type="disulfide bond" evidence="12">
    <location>
        <begin position="524"/>
        <end position="539"/>
    </location>
</feature>
<dbReference type="GO" id="GO:0005886">
    <property type="term" value="C:plasma membrane"/>
    <property type="evidence" value="ECO:0007669"/>
    <property type="project" value="UniProtKB-SubCell"/>
</dbReference>
<dbReference type="PANTHER" id="PTHR18945">
    <property type="entry name" value="NEUROTRANSMITTER GATED ION CHANNEL"/>
    <property type="match status" value="1"/>
</dbReference>
<dbReference type="Gene3D" id="3.10.100.10">
    <property type="entry name" value="Mannose-Binding Protein A, subunit A"/>
    <property type="match status" value="1"/>
</dbReference>
<dbReference type="GO" id="GO:0004888">
    <property type="term" value="F:transmembrane signaling receptor activity"/>
    <property type="evidence" value="ECO:0007669"/>
    <property type="project" value="InterPro"/>
</dbReference>
<dbReference type="InterPro" id="IPR006028">
    <property type="entry name" value="GABAA/Glycine_rcpt"/>
</dbReference>
<dbReference type="EMBL" id="JAWZYT010001440">
    <property type="protein sequence ID" value="KAK4312129.1"/>
    <property type="molecule type" value="Genomic_DNA"/>
</dbReference>
<dbReference type="Proteomes" id="UP001292094">
    <property type="component" value="Unassembled WGS sequence"/>
</dbReference>
<keyword evidence="10 12" id="KW-1015">Disulfide bond</keyword>
<protein>
    <recommendedName>
        <fullName evidence="19">C-type lectin domain-containing protein</fullName>
    </recommendedName>
</protein>
<evidence type="ECO:0000256" key="14">
    <source>
        <dbReference type="SAM" id="SignalP"/>
    </source>
</evidence>
<name>A0AAE1PPQ9_9EUCA</name>
<dbReference type="CDD" id="cd00037">
    <property type="entry name" value="CLECT"/>
    <property type="match status" value="1"/>
</dbReference>
<sequence>MNQSQLVLVLVVVLGSLLLCLVSGNDGGATTTTTTTTIGGGSSKVLKMQESLAPSTMSYARWKGSIPRPLKEFTLCYRIKMYHYRPEVVVFSYINTNNENIRTDHNRKGVQVVATAQGMRVDTGIITPLMHWTAFCFVLAHDTPLTFYHNGLKWEGEKEYTEDDDDDDDDLVRVKKFDSIGNSPNASQVLLDVDGTIVLGQDQDAPADVYDVTQSFSGELTDLNMWSRRLEEQELADISGCRTRGHGDILDWDTADFELGSDVSKVEMDLAKTCKVVPLPYFMFPDQLQISDAHSLCAAFGGNVVAPRNAQEQEVVYKLGEESKDQCAKEGGPLMWLGITDEAEKGAWRYYSSGDNVTYTNWAPGQPNGRSFENCAVLKGETFLGGWTDQSCKKSYKVCVLCSLKMPVFLRFRGICDSALYDDRFVLVGKIQGKPYFKGYYRSHVYFTVDRTWRLESILKNNTYAEMEDDGSLSFPVGRHQWTFSHGFCGMAKGESQSLTFTQCAKNIEFTCDDGTCININQVCDRRVQCPDMSDELDCSTVKPPKGYQTTLPPPSLTQESPLPVYLNITLNTFSSIDAIKNRFTVELMVRMIWKDQRLQFKHLRRDRQLNIILPSEAQDIWVPTVDFLNAENNQHTTVDADCKITIERQGSPIGDNIEHSKEARIYKGEDNYIRISRIYTIVFQCNFNFFYFPFNTDYCQMIFRINKNTNNYVTLEKYGAAIRYQGNDQLAEYTIGGVKMERLETDEPYSGLVTHIQMKHLYTTQIVTIFVPTTLINLISFATFLFKWFDFQNRIMVSLTALLVLSTLFSQISGQLPKTSYSKLIDMWFLSSIVFAFLTIIIHTIVEINHHYNSPTESSKFRPPSPTTISLPRKVVPTTVESTSHNSMLFLRRNKTFNFKPKNPGHLPALINKVAYTLVFTAYIIIFLMFWSVAFSQKIAEDKKVFEVKETEVTGYPA</sequence>
<dbReference type="PROSITE" id="PS50068">
    <property type="entry name" value="LDLRA_2"/>
    <property type="match status" value="1"/>
</dbReference>
<evidence type="ECO:0000256" key="9">
    <source>
        <dbReference type="ARBA" id="ARBA00023136"/>
    </source>
</evidence>
<dbReference type="PROSITE" id="PS01209">
    <property type="entry name" value="LDLRA_1"/>
    <property type="match status" value="1"/>
</dbReference>
<evidence type="ECO:0008006" key="19">
    <source>
        <dbReference type="Google" id="ProtNLM"/>
    </source>
</evidence>
<dbReference type="InterPro" id="IPR036719">
    <property type="entry name" value="Neuro-gated_channel_TM_sf"/>
</dbReference>
<feature type="transmembrane region" description="Helical" evidence="13">
    <location>
        <begin position="767"/>
        <end position="790"/>
    </location>
</feature>
<dbReference type="AlphaFoldDB" id="A0AAE1PPQ9"/>
<evidence type="ECO:0000256" key="3">
    <source>
        <dbReference type="ARBA" id="ARBA00022448"/>
    </source>
</evidence>
<comment type="caution">
    <text evidence="12">Lacks conserved residue(s) required for the propagation of feature annotation.</text>
</comment>
<dbReference type="InterPro" id="IPR016187">
    <property type="entry name" value="CTDL_fold"/>
</dbReference>
<keyword evidence="7 13" id="KW-1133">Transmembrane helix</keyword>
<gene>
    <name evidence="17" type="ORF">Pmani_016422</name>
</gene>
<feature type="domain" description="Pentraxin (PTX)" evidence="16">
    <location>
        <begin position="45"/>
        <end position="271"/>
    </location>
</feature>
<dbReference type="InterPro" id="IPR001759">
    <property type="entry name" value="PTX_dom"/>
</dbReference>
<feature type="chain" id="PRO_5042068885" description="C-type lectin domain-containing protein" evidence="14">
    <location>
        <begin position="25"/>
        <end position="959"/>
    </location>
</feature>
<dbReference type="Pfam" id="PF00059">
    <property type="entry name" value="Lectin_C"/>
    <property type="match status" value="1"/>
</dbReference>
<keyword evidence="11" id="KW-0407">Ion channel</keyword>
<dbReference type="InterPro" id="IPR038050">
    <property type="entry name" value="Neuro_actylchol_rec"/>
</dbReference>
<feature type="domain" description="C-type lectin" evidence="15">
    <location>
        <begin position="281"/>
        <end position="394"/>
    </location>
</feature>
<evidence type="ECO:0000256" key="6">
    <source>
        <dbReference type="ARBA" id="ARBA00022729"/>
    </source>
</evidence>
<dbReference type="InterPro" id="IPR002172">
    <property type="entry name" value="LDrepeatLR_classA_rpt"/>
</dbReference>
<evidence type="ECO:0000256" key="5">
    <source>
        <dbReference type="ARBA" id="ARBA00022692"/>
    </source>
</evidence>
<dbReference type="InterPro" id="IPR006202">
    <property type="entry name" value="Neur_chan_lig-bd"/>
</dbReference>
<dbReference type="Pfam" id="PF02932">
    <property type="entry name" value="Neur_chan_memb"/>
    <property type="match status" value="1"/>
</dbReference>
<comment type="caution">
    <text evidence="17">The sequence shown here is derived from an EMBL/GenBank/DDBJ whole genome shotgun (WGS) entry which is preliminary data.</text>
</comment>
<evidence type="ECO:0000256" key="4">
    <source>
        <dbReference type="ARBA" id="ARBA00022475"/>
    </source>
</evidence>
<dbReference type="Pfam" id="PF00057">
    <property type="entry name" value="Ldl_recept_a"/>
    <property type="match status" value="1"/>
</dbReference>
<accession>A0AAE1PPQ9</accession>
<dbReference type="SMART" id="SM00159">
    <property type="entry name" value="PTX"/>
    <property type="match status" value="1"/>
</dbReference>
<dbReference type="SUPFAM" id="SSF63712">
    <property type="entry name" value="Nicotinic receptor ligand binding domain-like"/>
    <property type="match status" value="1"/>
</dbReference>
<dbReference type="GO" id="GO:0005254">
    <property type="term" value="F:chloride channel activity"/>
    <property type="evidence" value="ECO:0007669"/>
    <property type="project" value="UniProtKB-ARBA"/>
</dbReference>
<evidence type="ECO:0000256" key="12">
    <source>
        <dbReference type="PROSITE-ProRule" id="PRU00124"/>
    </source>
</evidence>
<evidence type="ECO:0000259" key="16">
    <source>
        <dbReference type="PROSITE" id="PS51828"/>
    </source>
</evidence>
<dbReference type="InterPro" id="IPR036734">
    <property type="entry name" value="Neur_chan_lig-bd_sf"/>
</dbReference>
<keyword evidence="6 14" id="KW-0732">Signal</keyword>
<comment type="subcellular location">
    <subcellularLocation>
        <location evidence="2">Cell membrane</location>
    </subcellularLocation>
    <subcellularLocation>
        <location evidence="1">Membrane</location>
        <topology evidence="1">Multi-pass membrane protein</topology>
    </subcellularLocation>
</comment>
<reference evidence="17" key="1">
    <citation type="submission" date="2023-11" db="EMBL/GenBank/DDBJ databases">
        <title>Genome assemblies of two species of porcelain crab, Petrolisthes cinctipes and Petrolisthes manimaculis (Anomura: Porcellanidae).</title>
        <authorList>
            <person name="Angst P."/>
        </authorList>
    </citation>
    <scope>NUCLEOTIDE SEQUENCE</scope>
    <source>
        <strain evidence="17">PB745_02</strain>
        <tissue evidence="17">Gill</tissue>
    </source>
</reference>
<dbReference type="InterPro" id="IPR023415">
    <property type="entry name" value="LDLR_class-A_CS"/>
</dbReference>
<feature type="disulfide bond" evidence="12">
    <location>
        <begin position="512"/>
        <end position="530"/>
    </location>
</feature>
<evidence type="ECO:0000256" key="8">
    <source>
        <dbReference type="ARBA" id="ARBA00023065"/>
    </source>
</evidence>
<evidence type="ECO:0000256" key="7">
    <source>
        <dbReference type="ARBA" id="ARBA00022989"/>
    </source>
</evidence>
<dbReference type="InterPro" id="IPR036055">
    <property type="entry name" value="LDL_receptor-like_sf"/>
</dbReference>
<organism evidence="17 18">
    <name type="scientific">Petrolisthes manimaculis</name>
    <dbReference type="NCBI Taxonomy" id="1843537"/>
    <lineage>
        <taxon>Eukaryota</taxon>
        <taxon>Metazoa</taxon>
        <taxon>Ecdysozoa</taxon>
        <taxon>Arthropoda</taxon>
        <taxon>Crustacea</taxon>
        <taxon>Multicrustacea</taxon>
        <taxon>Malacostraca</taxon>
        <taxon>Eumalacostraca</taxon>
        <taxon>Eucarida</taxon>
        <taxon>Decapoda</taxon>
        <taxon>Pleocyemata</taxon>
        <taxon>Anomura</taxon>
        <taxon>Galatheoidea</taxon>
        <taxon>Porcellanidae</taxon>
        <taxon>Petrolisthes</taxon>
    </lineage>
</organism>
<keyword evidence="5 13" id="KW-0812">Transmembrane</keyword>
<dbReference type="GO" id="GO:0005230">
    <property type="term" value="F:extracellular ligand-gated monoatomic ion channel activity"/>
    <property type="evidence" value="ECO:0007669"/>
    <property type="project" value="InterPro"/>
</dbReference>
<proteinExistence type="predicted"/>
<dbReference type="PROSITE" id="PS51828">
    <property type="entry name" value="PTX_2"/>
    <property type="match status" value="1"/>
</dbReference>
<feature type="transmembrane region" description="Helical" evidence="13">
    <location>
        <begin position="796"/>
        <end position="813"/>
    </location>
</feature>
<dbReference type="InterPro" id="IPR013320">
    <property type="entry name" value="ConA-like_dom_sf"/>
</dbReference>
<dbReference type="Gene3D" id="1.20.58.390">
    <property type="entry name" value="Neurotransmitter-gated ion-channel transmembrane domain"/>
    <property type="match status" value="1"/>
</dbReference>
<dbReference type="SUPFAM" id="SSF57424">
    <property type="entry name" value="LDL receptor-like module"/>
    <property type="match status" value="1"/>
</dbReference>
<dbReference type="Pfam" id="PF02931">
    <property type="entry name" value="Neur_chan_LBD"/>
    <property type="match status" value="1"/>
</dbReference>
<dbReference type="InterPro" id="IPR006029">
    <property type="entry name" value="Neurotrans-gated_channel_TM"/>
</dbReference>
<dbReference type="SUPFAM" id="SSF56436">
    <property type="entry name" value="C-type lectin-like"/>
    <property type="match status" value="1"/>
</dbReference>
<keyword evidence="8" id="KW-0406">Ion transport</keyword>
<dbReference type="Gene3D" id="4.10.400.10">
    <property type="entry name" value="Low-density Lipoprotein Receptor"/>
    <property type="match status" value="1"/>
</dbReference>
<evidence type="ECO:0000256" key="13">
    <source>
        <dbReference type="SAM" id="Phobius"/>
    </source>
</evidence>
<keyword evidence="9 13" id="KW-0472">Membrane</keyword>
<keyword evidence="3" id="KW-0813">Transport</keyword>
<evidence type="ECO:0000256" key="1">
    <source>
        <dbReference type="ARBA" id="ARBA00004141"/>
    </source>
</evidence>
<evidence type="ECO:0000313" key="18">
    <source>
        <dbReference type="Proteomes" id="UP001292094"/>
    </source>
</evidence>
<dbReference type="SUPFAM" id="SSF49899">
    <property type="entry name" value="Concanavalin A-like lectins/glucanases"/>
    <property type="match status" value="1"/>
</dbReference>
<evidence type="ECO:0000313" key="17">
    <source>
        <dbReference type="EMBL" id="KAK4312129.1"/>
    </source>
</evidence>
<dbReference type="InterPro" id="IPR016186">
    <property type="entry name" value="C-type_lectin-like/link_sf"/>
</dbReference>
<dbReference type="GO" id="GO:0099095">
    <property type="term" value="F:ligand-gated monoatomic anion channel activity"/>
    <property type="evidence" value="ECO:0007669"/>
    <property type="project" value="UniProtKB-ARBA"/>
</dbReference>
<feature type="transmembrane region" description="Helical" evidence="13">
    <location>
        <begin position="825"/>
        <end position="847"/>
    </location>
</feature>
<keyword evidence="4" id="KW-1003">Cell membrane</keyword>
<dbReference type="CDD" id="cd00112">
    <property type="entry name" value="LDLa"/>
    <property type="match status" value="1"/>
</dbReference>
<dbReference type="Pfam" id="PF00354">
    <property type="entry name" value="Pentaxin"/>
    <property type="match status" value="1"/>
</dbReference>
<evidence type="ECO:0000259" key="15">
    <source>
        <dbReference type="PROSITE" id="PS50041"/>
    </source>
</evidence>
<feature type="transmembrane region" description="Helical" evidence="13">
    <location>
        <begin position="915"/>
        <end position="935"/>
    </location>
</feature>
<dbReference type="InterPro" id="IPR006201">
    <property type="entry name" value="Neur_channel"/>
</dbReference>
<dbReference type="SMART" id="SM00034">
    <property type="entry name" value="CLECT"/>
    <property type="match status" value="1"/>
</dbReference>
<dbReference type="SUPFAM" id="SSF90112">
    <property type="entry name" value="Neurotransmitter-gated ion-channel transmembrane pore"/>
    <property type="match status" value="1"/>
</dbReference>